<dbReference type="EMBL" id="JAUFQU010000001">
    <property type="protein sequence ID" value="MDN3707693.1"/>
    <property type="molecule type" value="Genomic_DNA"/>
</dbReference>
<evidence type="ECO:0000259" key="6">
    <source>
        <dbReference type="Pfam" id="PF05175"/>
    </source>
</evidence>
<gene>
    <name evidence="5 8" type="primary">prmC</name>
    <name evidence="7" type="ORF">QW060_11220</name>
    <name evidence="8" type="ORF">QW060_24820</name>
</gene>
<comment type="caution">
    <text evidence="5">Lacks conserved residue(s) required for the propagation of feature annotation.</text>
</comment>
<dbReference type="InterPro" id="IPR007848">
    <property type="entry name" value="Small_mtfrase_dom"/>
</dbReference>
<evidence type="ECO:0000256" key="3">
    <source>
        <dbReference type="ARBA" id="ARBA00022691"/>
    </source>
</evidence>
<comment type="catalytic activity">
    <reaction evidence="4 5">
        <text>L-glutaminyl-[peptide chain release factor] + S-adenosyl-L-methionine = N(5)-methyl-L-glutaminyl-[peptide chain release factor] + S-adenosyl-L-homocysteine + H(+)</text>
        <dbReference type="Rhea" id="RHEA:42896"/>
        <dbReference type="Rhea" id="RHEA-COMP:10271"/>
        <dbReference type="Rhea" id="RHEA-COMP:10272"/>
        <dbReference type="ChEBI" id="CHEBI:15378"/>
        <dbReference type="ChEBI" id="CHEBI:30011"/>
        <dbReference type="ChEBI" id="CHEBI:57856"/>
        <dbReference type="ChEBI" id="CHEBI:59789"/>
        <dbReference type="ChEBI" id="CHEBI:61891"/>
        <dbReference type="EC" id="2.1.1.297"/>
    </reaction>
</comment>
<feature type="binding site" evidence="5">
    <location>
        <begin position="187"/>
        <end position="190"/>
    </location>
    <ligand>
        <name>substrate</name>
    </ligand>
</feature>
<evidence type="ECO:0000256" key="4">
    <source>
        <dbReference type="ARBA" id="ARBA00048391"/>
    </source>
</evidence>
<evidence type="ECO:0000256" key="5">
    <source>
        <dbReference type="HAMAP-Rule" id="MF_02126"/>
    </source>
</evidence>
<feature type="binding site" evidence="5">
    <location>
        <begin position="122"/>
        <end position="126"/>
    </location>
    <ligand>
        <name>S-adenosyl-L-methionine</name>
        <dbReference type="ChEBI" id="CHEBI:59789"/>
    </ligand>
</feature>
<dbReference type="Gene3D" id="3.40.50.150">
    <property type="entry name" value="Vaccinia Virus protein VP39"/>
    <property type="match status" value="1"/>
</dbReference>
<keyword evidence="3 5" id="KW-0949">S-adenosyl-L-methionine</keyword>
<dbReference type="EC" id="2.1.1.297" evidence="5"/>
<evidence type="ECO:0000313" key="7">
    <source>
        <dbReference type="EMBL" id="MDN3707693.1"/>
    </source>
</evidence>
<keyword evidence="9" id="KW-1185">Reference proteome</keyword>
<proteinExistence type="inferred from homology"/>
<reference evidence="9" key="2">
    <citation type="journal article" date="2019" name="Int. J. Syst. Evol. Microbiol.">
        <title>The Global Catalogue of Microorganisms (GCM) 10K type strain sequencing project: providing services to taxonomists for standard genome sequencing and annotation.</title>
        <authorList>
            <consortium name="The Broad Institute Genomics Platform"/>
            <consortium name="The Broad Institute Genome Sequencing Center for Infectious Disease"/>
            <person name="Wu L."/>
            <person name="Ma J."/>
        </authorList>
    </citation>
    <scope>NUCLEOTIDE SEQUENCE [LARGE SCALE GENOMIC DNA]</scope>
    <source>
        <strain evidence="9">CECT 7184</strain>
    </source>
</reference>
<dbReference type="Proteomes" id="UP001242368">
    <property type="component" value="Unassembled WGS sequence"/>
</dbReference>
<comment type="function">
    <text evidence="5">Methylates the class 1 translation termination release factors RF1/PrfA and RF2/PrfB on the glutamine residue of the universally conserved GGQ motif.</text>
</comment>
<feature type="binding site" evidence="5">
    <location>
        <position position="145"/>
    </location>
    <ligand>
        <name>S-adenosyl-L-methionine</name>
        <dbReference type="ChEBI" id="CHEBI:59789"/>
    </ligand>
</feature>
<reference evidence="8" key="3">
    <citation type="submission" date="2023-06" db="EMBL/GenBank/DDBJ databases">
        <authorList>
            <person name="Lucena T."/>
            <person name="Sun Q."/>
        </authorList>
    </citation>
    <scope>NUCLEOTIDE SEQUENCE</scope>
    <source>
        <strain evidence="8">CECT 7184</strain>
    </source>
</reference>
<feature type="binding site" evidence="5">
    <location>
        <position position="187"/>
    </location>
    <ligand>
        <name>S-adenosyl-L-methionine</name>
        <dbReference type="ChEBI" id="CHEBI:59789"/>
    </ligand>
</feature>
<dbReference type="EMBL" id="JAUFQU010000075">
    <property type="protein sequence ID" value="MDN3710112.1"/>
    <property type="molecule type" value="Genomic_DNA"/>
</dbReference>
<keyword evidence="1 5" id="KW-0489">Methyltransferase</keyword>
<dbReference type="CDD" id="cd02440">
    <property type="entry name" value="AdoMet_MTases"/>
    <property type="match status" value="1"/>
</dbReference>
<dbReference type="GO" id="GO:0102559">
    <property type="term" value="F:peptide chain release factor N(5)-glutamine methyltransferase activity"/>
    <property type="evidence" value="ECO:0007669"/>
    <property type="project" value="UniProtKB-EC"/>
</dbReference>
<reference evidence="8" key="1">
    <citation type="journal article" date="2014" name="Int. J. Syst. Evol. Microbiol.">
        <title>Complete genome of a new Firmicutes species belonging to the dominant human colonic microbiota ('Ruminococcus bicirculans') reveals two chromosomes and a selective capacity to utilize plant glucans.</title>
        <authorList>
            <consortium name="NISC Comparative Sequencing Program"/>
            <person name="Wegmann U."/>
            <person name="Louis P."/>
            <person name="Goesmann A."/>
            <person name="Henrissat B."/>
            <person name="Duncan S.H."/>
            <person name="Flint H.J."/>
        </authorList>
    </citation>
    <scope>NUCLEOTIDE SEQUENCE</scope>
    <source>
        <strain evidence="8">CECT 7184</strain>
    </source>
</reference>
<dbReference type="RefSeq" id="WP_290363657.1">
    <property type="nucleotide sequence ID" value="NZ_JAUFQU010000001.1"/>
</dbReference>
<dbReference type="PANTHER" id="PTHR18895:SF74">
    <property type="entry name" value="MTRF1L RELEASE FACTOR GLUTAMINE METHYLTRANSFERASE"/>
    <property type="match status" value="1"/>
</dbReference>
<keyword evidence="2 5" id="KW-0808">Transferase</keyword>
<evidence type="ECO:0000313" key="8">
    <source>
        <dbReference type="EMBL" id="MDN3710112.1"/>
    </source>
</evidence>
<dbReference type="PROSITE" id="PS00092">
    <property type="entry name" value="N6_MTASE"/>
    <property type="match status" value="1"/>
</dbReference>
<organism evidence="8 9">
    <name type="scientific">Paenimyroides ceti</name>
    <dbReference type="NCBI Taxonomy" id="395087"/>
    <lineage>
        <taxon>Bacteria</taxon>
        <taxon>Pseudomonadati</taxon>
        <taxon>Bacteroidota</taxon>
        <taxon>Flavobacteriia</taxon>
        <taxon>Flavobacteriales</taxon>
        <taxon>Flavobacteriaceae</taxon>
        <taxon>Paenimyroides</taxon>
    </lineage>
</organism>
<dbReference type="NCBIfam" id="TIGR00536">
    <property type="entry name" value="hemK_fam"/>
    <property type="match status" value="1"/>
</dbReference>
<comment type="similarity">
    <text evidence="5">Belongs to the protein N5-glutamine methyltransferase family. PrmC subfamily.</text>
</comment>
<evidence type="ECO:0000256" key="1">
    <source>
        <dbReference type="ARBA" id="ARBA00022603"/>
    </source>
</evidence>
<comment type="caution">
    <text evidence="8">The sequence shown here is derived from an EMBL/GenBank/DDBJ whole genome shotgun (WGS) entry which is preliminary data.</text>
</comment>
<dbReference type="InterPro" id="IPR004556">
    <property type="entry name" value="HemK-like"/>
</dbReference>
<protein>
    <recommendedName>
        <fullName evidence="5">Release factor glutamine methyltransferase</fullName>
        <shortName evidence="5">RF MTase</shortName>
        <ecNumber evidence="5">2.1.1.297</ecNumber>
    </recommendedName>
    <alternativeName>
        <fullName evidence="5">N5-glutamine methyltransferase PrmC</fullName>
    </alternativeName>
    <alternativeName>
        <fullName evidence="5">Protein-(glutamine-N5) MTase PrmC</fullName>
    </alternativeName>
    <alternativeName>
        <fullName evidence="5">Protein-glutamine N-methyltransferase PrmC</fullName>
    </alternativeName>
</protein>
<dbReference type="Pfam" id="PF05175">
    <property type="entry name" value="MTS"/>
    <property type="match status" value="1"/>
</dbReference>
<dbReference type="InterPro" id="IPR002052">
    <property type="entry name" value="DNA_methylase_N6_adenine_CS"/>
</dbReference>
<accession>A0ABT8D2M3</accession>
<dbReference type="Gene3D" id="1.10.8.10">
    <property type="entry name" value="DNA helicase RuvA subunit, C-terminal domain"/>
    <property type="match status" value="1"/>
</dbReference>
<name>A0ABT8D2M3_9FLAO</name>
<dbReference type="InterPro" id="IPR019874">
    <property type="entry name" value="RF_methyltr_PrmC"/>
</dbReference>
<dbReference type="NCBIfam" id="TIGR03534">
    <property type="entry name" value="RF_mod_PrmC"/>
    <property type="match status" value="1"/>
</dbReference>
<feature type="domain" description="Methyltransferase small" evidence="6">
    <location>
        <begin position="107"/>
        <end position="196"/>
    </location>
</feature>
<dbReference type="PANTHER" id="PTHR18895">
    <property type="entry name" value="HEMK METHYLTRANSFERASE"/>
    <property type="match status" value="1"/>
</dbReference>
<dbReference type="InterPro" id="IPR029063">
    <property type="entry name" value="SAM-dependent_MTases_sf"/>
</dbReference>
<dbReference type="InterPro" id="IPR050320">
    <property type="entry name" value="N5-glutamine_MTase"/>
</dbReference>
<dbReference type="GO" id="GO:0032259">
    <property type="term" value="P:methylation"/>
    <property type="evidence" value="ECO:0007669"/>
    <property type="project" value="UniProtKB-KW"/>
</dbReference>
<evidence type="ECO:0000256" key="2">
    <source>
        <dbReference type="ARBA" id="ARBA00022679"/>
    </source>
</evidence>
<sequence length="282" mass="32533">MNLKDYKTQFINALLTVVEEEEANSFFYIALDELMHMRRVDLVLQEVVLSAEQLAQWQGVLEQLLTEKPIQYVFSKAYFYGLEFSVNEHTLIPRPETEELVEWIIHTVKQQPLKQWRILDIGTGSGCIPVTLAKNISNAVVTSMDVSEKALEVAKRNADHNGVSVRFLHQDVLKTVSIEEYDLIVSNPPYVRHLEKIEIQKNVLGYEPHLALFVDDSNPLLFYRKITELADAFLAPGGHLFFEINQYLANETLALFENTRLKTTELRKDMRGNDRMVHAEKK</sequence>
<dbReference type="SUPFAM" id="SSF53335">
    <property type="entry name" value="S-adenosyl-L-methionine-dependent methyltransferases"/>
    <property type="match status" value="1"/>
</dbReference>
<dbReference type="HAMAP" id="MF_02126">
    <property type="entry name" value="RF_methyltr_PrmC"/>
    <property type="match status" value="1"/>
</dbReference>
<evidence type="ECO:0000313" key="9">
    <source>
        <dbReference type="Proteomes" id="UP001242368"/>
    </source>
</evidence>